<accession>A0ABV5LP39</accession>
<evidence type="ECO:0000313" key="1">
    <source>
        <dbReference type="EMBL" id="MFB9375861.1"/>
    </source>
</evidence>
<proteinExistence type="predicted"/>
<keyword evidence="2" id="KW-1185">Reference proteome</keyword>
<gene>
    <name evidence="1" type="ORF">ACFFVI_02660</name>
</gene>
<protein>
    <submittedName>
        <fullName evidence="1">DUF1905 domain-containing protein</fullName>
    </submittedName>
</protein>
<dbReference type="Pfam" id="PF08922">
    <property type="entry name" value="DUF1905"/>
    <property type="match status" value="1"/>
</dbReference>
<comment type="caution">
    <text evidence="1">The sequence shown here is derived from an EMBL/GenBank/DDBJ whole genome shotgun (WGS) entry which is preliminary data.</text>
</comment>
<sequence length="101" mass="11406">MTPPRGPWRFRAELWRWPARHDTWIFVRLPVEASDEIGDLPLPPRGFASVPVRVTCGSTTWATSIFRESADGCYTLPLKQAVRRAEGLGEGDVAEFTLELH</sequence>
<dbReference type="Gene3D" id="2.40.30.100">
    <property type="entry name" value="AF2212/PG0164-like"/>
    <property type="match status" value="1"/>
</dbReference>
<name>A0ABV5LP39_9ACTN</name>
<dbReference type="InterPro" id="IPR037079">
    <property type="entry name" value="AF2212/PG0164-like_sf"/>
</dbReference>
<reference evidence="1 2" key="1">
    <citation type="submission" date="2024-09" db="EMBL/GenBank/DDBJ databases">
        <authorList>
            <person name="Sun Q."/>
            <person name="Mori K."/>
        </authorList>
    </citation>
    <scope>NUCLEOTIDE SEQUENCE [LARGE SCALE GENOMIC DNA]</scope>
    <source>
        <strain evidence="1 2">TISTR 1856</strain>
    </source>
</reference>
<dbReference type="EMBL" id="JBHMDM010000001">
    <property type="protein sequence ID" value="MFB9375861.1"/>
    <property type="molecule type" value="Genomic_DNA"/>
</dbReference>
<dbReference type="RefSeq" id="WP_380139792.1">
    <property type="nucleotide sequence ID" value="NZ_JBHLUI010000012.1"/>
</dbReference>
<evidence type="ECO:0000313" key="2">
    <source>
        <dbReference type="Proteomes" id="UP001589748"/>
    </source>
</evidence>
<organism evidence="1 2">
    <name type="scientific">Kineococcus gynurae</name>
    <dbReference type="NCBI Taxonomy" id="452979"/>
    <lineage>
        <taxon>Bacteria</taxon>
        <taxon>Bacillati</taxon>
        <taxon>Actinomycetota</taxon>
        <taxon>Actinomycetes</taxon>
        <taxon>Kineosporiales</taxon>
        <taxon>Kineosporiaceae</taxon>
        <taxon>Kineococcus</taxon>
    </lineage>
</organism>
<dbReference type="Proteomes" id="UP001589748">
    <property type="component" value="Unassembled WGS sequence"/>
</dbReference>
<dbReference type="InterPro" id="IPR015018">
    <property type="entry name" value="DUF1905"/>
</dbReference>
<dbReference type="SUPFAM" id="SSF141694">
    <property type="entry name" value="AF2212/PG0164-like"/>
    <property type="match status" value="1"/>
</dbReference>